<dbReference type="AlphaFoldDB" id="A0AAV2GZ47"/>
<accession>A0AAV2GZ47</accession>
<proteinExistence type="predicted"/>
<protein>
    <submittedName>
        <fullName evidence="1">Uncharacterized protein</fullName>
    </submittedName>
</protein>
<evidence type="ECO:0000313" key="2">
    <source>
        <dbReference type="Proteomes" id="UP001497497"/>
    </source>
</evidence>
<comment type="caution">
    <text evidence="1">The sequence shown here is derived from an EMBL/GenBank/DDBJ whole genome shotgun (WGS) entry which is preliminary data.</text>
</comment>
<evidence type="ECO:0000313" key="1">
    <source>
        <dbReference type="EMBL" id="CAL1526689.1"/>
    </source>
</evidence>
<dbReference type="Proteomes" id="UP001497497">
    <property type="component" value="Unassembled WGS sequence"/>
</dbReference>
<gene>
    <name evidence="1" type="ORF">GSLYS_00000866001</name>
</gene>
<keyword evidence="2" id="KW-1185">Reference proteome</keyword>
<dbReference type="EMBL" id="CAXITT010000008">
    <property type="protein sequence ID" value="CAL1526689.1"/>
    <property type="molecule type" value="Genomic_DNA"/>
</dbReference>
<sequence length="134" mass="15736">MGKLLQVTGFPCETTAIQLVEFLKKIFPDDKLQNVWFDPYREPRAVAVFLNELDETRLHQFIQLHDVEFQDHILAFETTKPTWSIFVRTYGSVPYGTIDKLLLTFQKRPSRMVQYIQPLDDDCYEINFSGGWGE</sequence>
<reference evidence="1 2" key="1">
    <citation type="submission" date="2024-04" db="EMBL/GenBank/DDBJ databases">
        <authorList>
            <consortium name="Genoscope - CEA"/>
            <person name="William W."/>
        </authorList>
    </citation>
    <scope>NUCLEOTIDE SEQUENCE [LARGE SCALE GENOMIC DNA]</scope>
</reference>
<name>A0AAV2GZ47_LYMST</name>
<organism evidence="1 2">
    <name type="scientific">Lymnaea stagnalis</name>
    <name type="common">Great pond snail</name>
    <name type="synonym">Helix stagnalis</name>
    <dbReference type="NCBI Taxonomy" id="6523"/>
    <lineage>
        <taxon>Eukaryota</taxon>
        <taxon>Metazoa</taxon>
        <taxon>Spiralia</taxon>
        <taxon>Lophotrochozoa</taxon>
        <taxon>Mollusca</taxon>
        <taxon>Gastropoda</taxon>
        <taxon>Heterobranchia</taxon>
        <taxon>Euthyneura</taxon>
        <taxon>Panpulmonata</taxon>
        <taxon>Hygrophila</taxon>
        <taxon>Lymnaeoidea</taxon>
        <taxon>Lymnaeidae</taxon>
        <taxon>Lymnaea</taxon>
    </lineage>
</organism>